<gene>
    <name evidence="1" type="ORF">UFOVP1290_214</name>
</gene>
<proteinExistence type="predicted"/>
<name>A0A6J5RXF6_9CAUD</name>
<reference evidence="1" key="1">
    <citation type="submission" date="2020-05" db="EMBL/GenBank/DDBJ databases">
        <authorList>
            <person name="Chiriac C."/>
            <person name="Salcher M."/>
            <person name="Ghai R."/>
            <person name="Kavagutti S V."/>
        </authorList>
    </citation>
    <scope>NUCLEOTIDE SEQUENCE</scope>
</reference>
<dbReference type="EMBL" id="LR797252">
    <property type="protein sequence ID" value="CAB4196694.1"/>
    <property type="molecule type" value="Genomic_DNA"/>
</dbReference>
<protein>
    <submittedName>
        <fullName evidence="1">Uncharacterized protein</fullName>
    </submittedName>
</protein>
<organism evidence="1">
    <name type="scientific">uncultured Caudovirales phage</name>
    <dbReference type="NCBI Taxonomy" id="2100421"/>
    <lineage>
        <taxon>Viruses</taxon>
        <taxon>Duplodnaviria</taxon>
        <taxon>Heunggongvirae</taxon>
        <taxon>Uroviricota</taxon>
        <taxon>Caudoviricetes</taxon>
        <taxon>Peduoviridae</taxon>
        <taxon>Maltschvirus</taxon>
        <taxon>Maltschvirus maltsch</taxon>
    </lineage>
</organism>
<sequence length="68" mass="7905">MKIVSLPIKSCMDCPHHKESNPFSTDGWDRMVDWFCTASNDKKIAGGVEWHEEKKITIPEWCPLEDKK</sequence>
<accession>A0A6J5RXF6</accession>
<evidence type="ECO:0000313" key="1">
    <source>
        <dbReference type="EMBL" id="CAB4196694.1"/>
    </source>
</evidence>